<name>A0ABW4T3L8_9ACTN</name>
<dbReference type="Proteomes" id="UP001597368">
    <property type="component" value="Unassembled WGS sequence"/>
</dbReference>
<feature type="region of interest" description="Disordered" evidence="1">
    <location>
        <begin position="21"/>
        <end position="41"/>
    </location>
</feature>
<organism evidence="2 3">
    <name type="scientific">Nonomuraea mangrovi</name>
    <dbReference type="NCBI Taxonomy" id="2316207"/>
    <lineage>
        <taxon>Bacteria</taxon>
        <taxon>Bacillati</taxon>
        <taxon>Actinomycetota</taxon>
        <taxon>Actinomycetes</taxon>
        <taxon>Streptosporangiales</taxon>
        <taxon>Streptosporangiaceae</taxon>
        <taxon>Nonomuraea</taxon>
    </lineage>
</organism>
<dbReference type="EMBL" id="JBHUFV010000043">
    <property type="protein sequence ID" value="MFD1935426.1"/>
    <property type="molecule type" value="Genomic_DNA"/>
</dbReference>
<evidence type="ECO:0000313" key="3">
    <source>
        <dbReference type="Proteomes" id="UP001597368"/>
    </source>
</evidence>
<sequence>MVDDHGVETVVQWVRASWTKQSRGGVGAGRRNATPVAFPLPDDQASPFIHEIVMREQDGFQPRATVRPGPPGSNEALLRGRGDPGKVSGIFGSARRICQPAH</sequence>
<dbReference type="RefSeq" id="WP_379575544.1">
    <property type="nucleotide sequence ID" value="NZ_JBHUFV010000043.1"/>
</dbReference>
<comment type="caution">
    <text evidence="2">The sequence shown here is derived from an EMBL/GenBank/DDBJ whole genome shotgun (WGS) entry which is preliminary data.</text>
</comment>
<gene>
    <name evidence="2" type="ORF">ACFSKW_28515</name>
</gene>
<proteinExistence type="predicted"/>
<reference evidence="3" key="1">
    <citation type="journal article" date="2019" name="Int. J. Syst. Evol. Microbiol.">
        <title>The Global Catalogue of Microorganisms (GCM) 10K type strain sequencing project: providing services to taxonomists for standard genome sequencing and annotation.</title>
        <authorList>
            <consortium name="The Broad Institute Genomics Platform"/>
            <consortium name="The Broad Institute Genome Sequencing Center for Infectious Disease"/>
            <person name="Wu L."/>
            <person name="Ma J."/>
        </authorList>
    </citation>
    <scope>NUCLEOTIDE SEQUENCE [LARGE SCALE GENOMIC DNA]</scope>
    <source>
        <strain evidence="3">ICMP 6774ER</strain>
    </source>
</reference>
<keyword evidence="3" id="KW-1185">Reference proteome</keyword>
<accession>A0ABW4T3L8</accession>
<protein>
    <submittedName>
        <fullName evidence="2">Uncharacterized protein</fullName>
    </submittedName>
</protein>
<evidence type="ECO:0000313" key="2">
    <source>
        <dbReference type="EMBL" id="MFD1935426.1"/>
    </source>
</evidence>
<evidence type="ECO:0000256" key="1">
    <source>
        <dbReference type="SAM" id="MobiDB-lite"/>
    </source>
</evidence>
<feature type="region of interest" description="Disordered" evidence="1">
    <location>
        <begin position="61"/>
        <end position="85"/>
    </location>
</feature>